<dbReference type="GO" id="GO:0016853">
    <property type="term" value="F:isomerase activity"/>
    <property type="evidence" value="ECO:0007669"/>
    <property type="project" value="UniProtKB-KW"/>
</dbReference>
<organism evidence="2 3">
    <name type="scientific">Muribaculum gordoncarteri</name>
    <dbReference type="NCBI Taxonomy" id="2530390"/>
    <lineage>
        <taxon>Bacteria</taxon>
        <taxon>Pseudomonadati</taxon>
        <taxon>Bacteroidota</taxon>
        <taxon>Bacteroidia</taxon>
        <taxon>Bacteroidales</taxon>
        <taxon>Muribaculaceae</taxon>
        <taxon>Muribaculum</taxon>
    </lineage>
</organism>
<gene>
    <name evidence="2" type="ORF">E7746_04030</name>
</gene>
<evidence type="ECO:0000313" key="3">
    <source>
        <dbReference type="Proteomes" id="UP000297031"/>
    </source>
</evidence>
<dbReference type="KEGG" id="mgod:E7746_04030"/>
<keyword evidence="1" id="KW-0732">Signal</keyword>
<dbReference type="PROSITE" id="PS51257">
    <property type="entry name" value="PROKAR_LIPOPROTEIN"/>
    <property type="match status" value="1"/>
</dbReference>
<dbReference type="Proteomes" id="UP000297031">
    <property type="component" value="Chromosome"/>
</dbReference>
<evidence type="ECO:0000313" key="2">
    <source>
        <dbReference type="EMBL" id="QCD35109.1"/>
    </source>
</evidence>
<feature type="signal peptide" evidence="1">
    <location>
        <begin position="1"/>
        <end position="20"/>
    </location>
</feature>
<reference evidence="2 3" key="1">
    <citation type="submission" date="2019-02" db="EMBL/GenBank/DDBJ databases">
        <title>Isolation and identification of novel species under the genus Muribaculum.</title>
        <authorList>
            <person name="Miyake S."/>
            <person name="Ding Y."/>
            <person name="Low A."/>
            <person name="Soh M."/>
            <person name="Seedorf H."/>
        </authorList>
    </citation>
    <scope>NUCLEOTIDE SEQUENCE [LARGE SCALE GENOMIC DNA]</scope>
    <source>
        <strain evidence="2 3">TLL-A4</strain>
    </source>
</reference>
<feature type="chain" id="PRO_5020437235" evidence="1">
    <location>
        <begin position="21"/>
        <end position="294"/>
    </location>
</feature>
<keyword evidence="3" id="KW-1185">Reference proteome</keyword>
<sequence length="294" mass="33660">MNVIRYIAFMPLIIAFAACSGTESDSVEDDVLVRVGASTLTADDLASNIPYGLSRDDSVKFTRAYIRTWIDNKLVGEIAARNISDTKRIDKLVEDYRNELLMWEYRRQMYAEHAAESIPVDTLRAFYEANKSDFKLKSPLVKGIYIKVPKDAAGLSDVRKWYRSDKAADIDNLEKYGLSEAIHYDYFRDRWIAWEEVEAKIPFDFGGSPDAFLSRNKTFETTRDGYVYLLSVSEYMPSGSVSPFEAAAESIRELLMSRTRVDYDRELRQQLYDQGLKDGDIEVHVDLGLNDAKQ</sequence>
<name>A0A4P7VPN8_9BACT</name>
<dbReference type="OrthoDB" id="9785180at2"/>
<proteinExistence type="predicted"/>
<protein>
    <submittedName>
        <fullName evidence="2">Peptidyl-prolyl cis-trans isomerase</fullName>
    </submittedName>
</protein>
<accession>A0A4P7VPN8</accession>
<evidence type="ECO:0000256" key="1">
    <source>
        <dbReference type="SAM" id="SignalP"/>
    </source>
</evidence>
<dbReference type="RefSeq" id="WP_136409921.1">
    <property type="nucleotide sequence ID" value="NZ_CANQMU010000004.1"/>
</dbReference>
<dbReference type="AlphaFoldDB" id="A0A4P7VPN8"/>
<keyword evidence="2" id="KW-0413">Isomerase</keyword>
<dbReference type="EMBL" id="CP039393">
    <property type="protein sequence ID" value="QCD35109.1"/>
    <property type="molecule type" value="Genomic_DNA"/>
</dbReference>